<keyword evidence="1" id="KW-1133">Transmembrane helix</keyword>
<accession>A0A2P2D7T8</accession>
<feature type="transmembrane region" description="Helical" evidence="1">
    <location>
        <begin position="12"/>
        <end position="33"/>
    </location>
</feature>
<reference evidence="2 3" key="1">
    <citation type="submission" date="2018-02" db="EMBL/GenBank/DDBJ databases">
        <title>Novel Leptospira species isolated from soil and water in Japan.</title>
        <authorList>
            <person name="Nakao R."/>
            <person name="Masuzawa T."/>
        </authorList>
    </citation>
    <scope>NUCLEOTIDE SEQUENCE [LARGE SCALE GENOMIC DNA]</scope>
    <source>
        <strain evidence="2 3">E8</strain>
    </source>
</reference>
<organism evidence="2 3">
    <name type="scientific">Leptospira johnsonii</name>
    <dbReference type="NCBI Taxonomy" id="1917820"/>
    <lineage>
        <taxon>Bacteria</taxon>
        <taxon>Pseudomonadati</taxon>
        <taxon>Spirochaetota</taxon>
        <taxon>Spirochaetia</taxon>
        <taxon>Leptospirales</taxon>
        <taxon>Leptospiraceae</taxon>
        <taxon>Leptospira</taxon>
    </lineage>
</organism>
<gene>
    <name evidence="2" type="ORF">LPTSP1_36960</name>
</gene>
<keyword evidence="1" id="KW-0812">Transmembrane</keyword>
<dbReference type="EMBL" id="BFAY01000013">
    <property type="protein sequence ID" value="GBF40678.1"/>
    <property type="molecule type" value="Genomic_DNA"/>
</dbReference>
<keyword evidence="1" id="KW-0472">Membrane</keyword>
<evidence type="ECO:0000313" key="3">
    <source>
        <dbReference type="Proteomes" id="UP000245076"/>
    </source>
</evidence>
<evidence type="ECO:0000313" key="2">
    <source>
        <dbReference type="EMBL" id="GBF40678.1"/>
    </source>
</evidence>
<sequence>MKILNWFKTNAAKGILSTILGTGVIIGSVASVFLTGTSWTDAAIGIGAGVGLIGLLRK</sequence>
<comment type="caution">
    <text evidence="2">The sequence shown here is derived from an EMBL/GenBank/DDBJ whole genome shotgun (WGS) entry which is preliminary data.</text>
</comment>
<evidence type="ECO:0000256" key="1">
    <source>
        <dbReference type="SAM" id="Phobius"/>
    </source>
</evidence>
<feature type="transmembrane region" description="Helical" evidence="1">
    <location>
        <begin position="39"/>
        <end position="56"/>
    </location>
</feature>
<dbReference type="Proteomes" id="UP000245076">
    <property type="component" value="Unassembled WGS sequence"/>
</dbReference>
<proteinExistence type="predicted"/>
<keyword evidence="3" id="KW-1185">Reference proteome</keyword>
<protein>
    <submittedName>
        <fullName evidence="2">Uncharacterized protein</fullName>
    </submittedName>
</protein>
<dbReference type="RefSeq" id="WP_167396481.1">
    <property type="nucleotide sequence ID" value="NZ_BFAY01000013.1"/>
</dbReference>
<dbReference type="AlphaFoldDB" id="A0A2P2D7T8"/>
<name>A0A2P2D7T8_9LEPT</name>